<protein>
    <submittedName>
        <fullName evidence="1">Uncharacterized protein</fullName>
    </submittedName>
</protein>
<accession>A0A392TPJ2</accession>
<feature type="non-terminal residue" evidence="1">
    <location>
        <position position="1"/>
    </location>
</feature>
<organism evidence="1 2">
    <name type="scientific">Trifolium medium</name>
    <dbReference type="NCBI Taxonomy" id="97028"/>
    <lineage>
        <taxon>Eukaryota</taxon>
        <taxon>Viridiplantae</taxon>
        <taxon>Streptophyta</taxon>
        <taxon>Embryophyta</taxon>
        <taxon>Tracheophyta</taxon>
        <taxon>Spermatophyta</taxon>
        <taxon>Magnoliopsida</taxon>
        <taxon>eudicotyledons</taxon>
        <taxon>Gunneridae</taxon>
        <taxon>Pentapetalae</taxon>
        <taxon>rosids</taxon>
        <taxon>fabids</taxon>
        <taxon>Fabales</taxon>
        <taxon>Fabaceae</taxon>
        <taxon>Papilionoideae</taxon>
        <taxon>50 kb inversion clade</taxon>
        <taxon>NPAAA clade</taxon>
        <taxon>Hologalegina</taxon>
        <taxon>IRL clade</taxon>
        <taxon>Trifolieae</taxon>
        <taxon>Trifolium</taxon>
    </lineage>
</organism>
<proteinExistence type="predicted"/>
<evidence type="ECO:0000313" key="1">
    <source>
        <dbReference type="EMBL" id="MCI63083.1"/>
    </source>
</evidence>
<name>A0A392TPJ2_9FABA</name>
<keyword evidence="2" id="KW-1185">Reference proteome</keyword>
<evidence type="ECO:0000313" key="2">
    <source>
        <dbReference type="Proteomes" id="UP000265520"/>
    </source>
</evidence>
<dbReference type="AlphaFoldDB" id="A0A392TPJ2"/>
<dbReference type="EMBL" id="LXQA010630826">
    <property type="protein sequence ID" value="MCI63083.1"/>
    <property type="molecule type" value="Genomic_DNA"/>
</dbReference>
<comment type="caution">
    <text evidence="1">The sequence shown here is derived from an EMBL/GenBank/DDBJ whole genome shotgun (WGS) entry which is preliminary data.</text>
</comment>
<sequence length="56" mass="6317">DLCGFSSLNRHKYSFLCACRQMLPGAVLEVARGRWARWWRGSRQPSPVAASFGVSF</sequence>
<reference evidence="1 2" key="1">
    <citation type="journal article" date="2018" name="Front. Plant Sci.">
        <title>Red Clover (Trifolium pratense) and Zigzag Clover (T. medium) - A Picture of Genomic Similarities and Differences.</title>
        <authorList>
            <person name="Dluhosova J."/>
            <person name="Istvanek J."/>
            <person name="Nedelnik J."/>
            <person name="Repkova J."/>
        </authorList>
    </citation>
    <scope>NUCLEOTIDE SEQUENCE [LARGE SCALE GENOMIC DNA]</scope>
    <source>
        <strain evidence="2">cv. 10/8</strain>
        <tissue evidence="1">Leaf</tissue>
    </source>
</reference>
<dbReference type="Proteomes" id="UP000265520">
    <property type="component" value="Unassembled WGS sequence"/>
</dbReference>